<reference evidence="2 3" key="1">
    <citation type="submission" date="2020-04" db="EMBL/GenBank/DDBJ databases">
        <title>Genome analysis and antimicrobial resistance characteristics of Chryseobacterium aquaticum isolated from farmed salmonids.</title>
        <authorList>
            <person name="Saticioglu I.B."/>
            <person name="Duman M."/>
            <person name="Altun S."/>
        </authorList>
    </citation>
    <scope>NUCLEOTIDE SEQUENCE [LARGE SCALE GENOMIC DNA]</scope>
    <source>
        <strain evidence="2 3">C-174</strain>
    </source>
</reference>
<feature type="transmembrane region" description="Helical" evidence="1">
    <location>
        <begin position="112"/>
        <end position="133"/>
    </location>
</feature>
<evidence type="ECO:0000313" key="2">
    <source>
        <dbReference type="EMBL" id="NMR32951.1"/>
    </source>
</evidence>
<comment type="caution">
    <text evidence="2">The sequence shown here is derived from an EMBL/GenBank/DDBJ whole genome shotgun (WGS) entry which is preliminary data.</text>
</comment>
<dbReference type="EMBL" id="JABCJF010000001">
    <property type="protein sequence ID" value="NMR32951.1"/>
    <property type="molecule type" value="Genomic_DNA"/>
</dbReference>
<dbReference type="RefSeq" id="WP_169320099.1">
    <property type="nucleotide sequence ID" value="NZ_JABCJF010000001.1"/>
</dbReference>
<keyword evidence="1" id="KW-0812">Transmembrane</keyword>
<protein>
    <submittedName>
        <fullName evidence="2">Uncharacterized protein</fullName>
    </submittedName>
</protein>
<dbReference type="AlphaFoldDB" id="A0A848N349"/>
<keyword evidence="1" id="KW-1133">Transmembrane helix</keyword>
<sequence length="141" mass="17045">MKFNRKKYYSNSHLFFIGMVVIGFFYSNYLDKKYLETVQTGVKSLHQVEKQNCRYSPKSRSSVSIRVGNNEYWVALSSDICEKYPVNSRISVYYLKKYDEYIYRINDYKSKINFLMIILLIAILPWTYFWNIFYSKHALKK</sequence>
<evidence type="ECO:0000256" key="1">
    <source>
        <dbReference type="SAM" id="Phobius"/>
    </source>
</evidence>
<gene>
    <name evidence="2" type="ORF">HIO71_01885</name>
</gene>
<accession>A0A848N349</accession>
<name>A0A848N349_9FLAO</name>
<evidence type="ECO:0000313" key="3">
    <source>
        <dbReference type="Proteomes" id="UP000548067"/>
    </source>
</evidence>
<proteinExistence type="predicted"/>
<keyword evidence="1" id="KW-0472">Membrane</keyword>
<feature type="transmembrane region" description="Helical" evidence="1">
    <location>
        <begin position="12"/>
        <end position="29"/>
    </location>
</feature>
<organism evidence="2 3">
    <name type="scientific">Chryseobacterium aquaticum</name>
    <dbReference type="NCBI Taxonomy" id="452084"/>
    <lineage>
        <taxon>Bacteria</taxon>
        <taxon>Pseudomonadati</taxon>
        <taxon>Bacteroidota</taxon>
        <taxon>Flavobacteriia</taxon>
        <taxon>Flavobacteriales</taxon>
        <taxon>Weeksellaceae</taxon>
        <taxon>Chryseobacterium group</taxon>
        <taxon>Chryseobacterium</taxon>
    </lineage>
</organism>
<dbReference type="Proteomes" id="UP000548067">
    <property type="component" value="Unassembled WGS sequence"/>
</dbReference>